<keyword evidence="2" id="KW-0479">Metal-binding</keyword>
<dbReference type="InterPro" id="IPR002933">
    <property type="entry name" value="Peptidase_M20"/>
</dbReference>
<dbReference type="PANTHER" id="PTHR43270:SF4">
    <property type="entry name" value="CARNOSINE DIPEPTIDASE 2, ISOFORM A"/>
    <property type="match status" value="1"/>
</dbReference>
<sequence length="471" mass="52226">MDPSKLIEYVNQAIDQGIIPALSDYIKVPSLSTEFDPEWETNGHMLEAMNILIHYIDSLKLKNFTHEVLKEPGKPWLFFGMVEATNPKLPTILMYGHFDKQPHGPKWSEGLGPTNPVIKNDRLFGRGSSDDGYAIPSSALLIKTLQDFNVPHGKIVIIGENEEESDSASLIYYMSILKDRIGEPNIVVCLDAAVLTYDRFWVTTSLRGNLNVDVKIKTLKAGLHSGSGSGIVPSTFRILQMLLSRIEDVQTGTILIKELHTNIEPRHWVEKANTMEAVGRIPFDELPIEDGLQFVSNDITQLAINNTYTPTLVVTGIEGFPLLVNAGNVLQPELNARLSFRLPPGVKANIALDAVKQELTRDPPYGTKVNIRYVPPDAGWEQKPISSCLDKALNTASQRIFGKGYLKLGDGGTIPFMTFLGETFPEAQFIITGLLGSDSNAHSIDECLNISYLKKLICCLFETFRVLAEDN</sequence>
<dbReference type="Gene3D" id="3.30.70.360">
    <property type="match status" value="1"/>
</dbReference>
<evidence type="ECO:0000256" key="1">
    <source>
        <dbReference type="ARBA" id="ARBA00022670"/>
    </source>
</evidence>
<dbReference type="InterPro" id="IPR051458">
    <property type="entry name" value="Cyt/Met_Dipeptidase"/>
</dbReference>
<proteinExistence type="predicted"/>
<comment type="caution">
    <text evidence="4">The sequence shown here is derived from an EMBL/GenBank/DDBJ whole genome shotgun (WGS) entry which is preliminary data.</text>
</comment>
<dbReference type="EMBL" id="MPUH01000362">
    <property type="protein sequence ID" value="OMJ81906.1"/>
    <property type="molecule type" value="Genomic_DNA"/>
</dbReference>
<dbReference type="Pfam" id="PF01546">
    <property type="entry name" value="Peptidase_M20"/>
    <property type="match status" value="1"/>
</dbReference>
<dbReference type="Proteomes" id="UP000187209">
    <property type="component" value="Unassembled WGS sequence"/>
</dbReference>
<gene>
    <name evidence="4" type="ORF">SteCoe_17547</name>
</gene>
<dbReference type="GO" id="GO:0006508">
    <property type="term" value="P:proteolysis"/>
    <property type="evidence" value="ECO:0007669"/>
    <property type="project" value="UniProtKB-KW"/>
</dbReference>
<keyword evidence="3" id="KW-0378">Hydrolase</keyword>
<keyword evidence="5" id="KW-1185">Reference proteome</keyword>
<keyword evidence="1" id="KW-0645">Protease</keyword>
<dbReference type="AlphaFoldDB" id="A0A1R2BYN3"/>
<dbReference type="SUPFAM" id="SSF53187">
    <property type="entry name" value="Zn-dependent exopeptidases"/>
    <property type="match status" value="1"/>
</dbReference>
<evidence type="ECO:0000256" key="2">
    <source>
        <dbReference type="ARBA" id="ARBA00022723"/>
    </source>
</evidence>
<reference evidence="4 5" key="1">
    <citation type="submission" date="2016-11" db="EMBL/GenBank/DDBJ databases">
        <title>The macronuclear genome of Stentor coeruleus: a giant cell with tiny introns.</title>
        <authorList>
            <person name="Slabodnick M."/>
            <person name="Ruby J.G."/>
            <person name="Reiff S.B."/>
            <person name="Swart E.C."/>
            <person name="Gosai S."/>
            <person name="Prabakaran S."/>
            <person name="Witkowska E."/>
            <person name="Larue G.E."/>
            <person name="Fisher S."/>
            <person name="Freeman R.M."/>
            <person name="Gunawardena J."/>
            <person name="Chu W."/>
            <person name="Stover N.A."/>
            <person name="Gregory B.D."/>
            <person name="Nowacki M."/>
            <person name="Derisi J."/>
            <person name="Roy S.W."/>
            <person name="Marshall W.F."/>
            <person name="Sood P."/>
        </authorList>
    </citation>
    <scope>NUCLEOTIDE SEQUENCE [LARGE SCALE GENOMIC DNA]</scope>
    <source>
        <strain evidence="4">WM001</strain>
    </source>
</reference>
<dbReference type="GO" id="GO:0046872">
    <property type="term" value="F:metal ion binding"/>
    <property type="evidence" value="ECO:0007669"/>
    <property type="project" value="UniProtKB-KW"/>
</dbReference>
<dbReference type="Gene3D" id="3.40.630.10">
    <property type="entry name" value="Zn peptidases"/>
    <property type="match status" value="1"/>
</dbReference>
<name>A0A1R2BYN3_9CILI</name>
<dbReference type="GO" id="GO:0008233">
    <property type="term" value="F:peptidase activity"/>
    <property type="evidence" value="ECO:0007669"/>
    <property type="project" value="UniProtKB-KW"/>
</dbReference>
<evidence type="ECO:0000313" key="5">
    <source>
        <dbReference type="Proteomes" id="UP000187209"/>
    </source>
</evidence>
<evidence type="ECO:0000313" key="4">
    <source>
        <dbReference type="EMBL" id="OMJ81906.1"/>
    </source>
</evidence>
<evidence type="ECO:0000256" key="3">
    <source>
        <dbReference type="ARBA" id="ARBA00022801"/>
    </source>
</evidence>
<dbReference type="PANTHER" id="PTHR43270">
    <property type="entry name" value="BETA-ALA-HIS DIPEPTIDASE"/>
    <property type="match status" value="1"/>
</dbReference>
<accession>A0A1R2BYN3</accession>
<dbReference type="OrthoDB" id="7832001at2759"/>
<organism evidence="4 5">
    <name type="scientific">Stentor coeruleus</name>
    <dbReference type="NCBI Taxonomy" id="5963"/>
    <lineage>
        <taxon>Eukaryota</taxon>
        <taxon>Sar</taxon>
        <taxon>Alveolata</taxon>
        <taxon>Ciliophora</taxon>
        <taxon>Postciliodesmatophora</taxon>
        <taxon>Heterotrichea</taxon>
        <taxon>Heterotrichida</taxon>
        <taxon>Stentoridae</taxon>
        <taxon>Stentor</taxon>
    </lineage>
</organism>
<protein>
    <submittedName>
        <fullName evidence="4">Uncharacterized protein</fullName>
    </submittedName>
</protein>